<evidence type="ECO:0000256" key="1">
    <source>
        <dbReference type="SAM" id="MobiDB-lite"/>
    </source>
</evidence>
<accession>A0ABQ4CKX7</accession>
<proteinExistence type="predicted"/>
<reference evidence="2 3" key="1">
    <citation type="submission" date="2021-01" db="EMBL/GenBank/DDBJ databases">
        <title>Whole genome shotgun sequence of Asanoa siamensis NBRC 107932.</title>
        <authorList>
            <person name="Komaki H."/>
            <person name="Tamura T."/>
        </authorList>
    </citation>
    <scope>NUCLEOTIDE SEQUENCE [LARGE SCALE GENOMIC DNA]</scope>
    <source>
        <strain evidence="2 3">NBRC 107932</strain>
    </source>
</reference>
<sequence length="100" mass="11617">MSAPGEIWVRTRGTGSSPSAQREPDGRYRHDRRLYKSLFRPRQFDCLDWALGDPATWCDVGWLLFDSGRGRHPLGARRGRRPGAVALRQLRCWTRYYRPG</sequence>
<organism evidence="2 3">
    <name type="scientific">Asanoa siamensis</name>
    <dbReference type="NCBI Taxonomy" id="926357"/>
    <lineage>
        <taxon>Bacteria</taxon>
        <taxon>Bacillati</taxon>
        <taxon>Actinomycetota</taxon>
        <taxon>Actinomycetes</taxon>
        <taxon>Micromonosporales</taxon>
        <taxon>Micromonosporaceae</taxon>
        <taxon>Asanoa</taxon>
    </lineage>
</organism>
<evidence type="ECO:0000313" key="3">
    <source>
        <dbReference type="Proteomes" id="UP000604117"/>
    </source>
</evidence>
<protein>
    <submittedName>
        <fullName evidence="2">Uncharacterized protein</fullName>
    </submittedName>
</protein>
<feature type="region of interest" description="Disordered" evidence="1">
    <location>
        <begin position="1"/>
        <end position="27"/>
    </location>
</feature>
<dbReference type="EMBL" id="BONE01000008">
    <property type="protein sequence ID" value="GIF71957.1"/>
    <property type="molecule type" value="Genomic_DNA"/>
</dbReference>
<comment type="caution">
    <text evidence="2">The sequence shown here is derived from an EMBL/GenBank/DDBJ whole genome shotgun (WGS) entry which is preliminary data.</text>
</comment>
<gene>
    <name evidence="2" type="ORF">Asi02nite_14750</name>
</gene>
<dbReference type="Proteomes" id="UP000604117">
    <property type="component" value="Unassembled WGS sequence"/>
</dbReference>
<evidence type="ECO:0000313" key="2">
    <source>
        <dbReference type="EMBL" id="GIF71957.1"/>
    </source>
</evidence>
<keyword evidence="3" id="KW-1185">Reference proteome</keyword>
<name>A0ABQ4CKX7_9ACTN</name>